<dbReference type="InterPro" id="IPR016143">
    <property type="entry name" value="Citrate_synth-like_sm_a-sub"/>
</dbReference>
<dbReference type="Pfam" id="PF00285">
    <property type="entry name" value="Citrate_synt"/>
    <property type="match status" value="1"/>
</dbReference>
<evidence type="ECO:0000256" key="5">
    <source>
        <dbReference type="PIRNR" id="PIRNR001369"/>
    </source>
</evidence>
<dbReference type="PRINTS" id="PR00143">
    <property type="entry name" value="CITRTSNTHASE"/>
</dbReference>
<dbReference type="Gene3D" id="1.10.230.10">
    <property type="entry name" value="Cytochrome P450-Terp, domain 2"/>
    <property type="match status" value="1"/>
</dbReference>
<name>A0A9X2JP88_9LACO</name>
<reference evidence="8 9" key="1">
    <citation type="journal article" date="2023" name="Int. J. Syst. Evol. Microbiol.">
        <title>Ligilactobacillus ubinensis sp. nov., a novel species isolated from the wild ferment of a durian fruit (Durio zibethinus).</title>
        <authorList>
            <person name="Heng Y.C."/>
            <person name="Menon N."/>
            <person name="Chen B."/>
            <person name="Loo B.Z.L."/>
            <person name="Wong G.W.J."/>
            <person name="Lim A.C.H."/>
            <person name="Silvaraju S."/>
            <person name="Kittelmann S."/>
        </authorList>
    </citation>
    <scope>NUCLEOTIDE SEQUENCE [LARGE SCALE GENOMIC DNA]</scope>
    <source>
        <strain evidence="8 9">WILCCON 0076</strain>
    </source>
</reference>
<dbReference type="PANTHER" id="PTHR11739">
    <property type="entry name" value="CITRATE SYNTHASE"/>
    <property type="match status" value="1"/>
</dbReference>
<evidence type="ECO:0000256" key="3">
    <source>
        <dbReference type="ARBA" id="ARBA00022679"/>
    </source>
</evidence>
<dbReference type="InterPro" id="IPR036969">
    <property type="entry name" value="Citrate_synthase_sf"/>
</dbReference>
<keyword evidence="3 5" id="KW-0808">Transferase</keyword>
<organism evidence="8 9">
    <name type="scientific">Ligilactobacillus ubinensis</name>
    <dbReference type="NCBI Taxonomy" id="2876789"/>
    <lineage>
        <taxon>Bacteria</taxon>
        <taxon>Bacillati</taxon>
        <taxon>Bacillota</taxon>
        <taxon>Bacilli</taxon>
        <taxon>Lactobacillales</taxon>
        <taxon>Lactobacillaceae</taxon>
        <taxon>Ligilactobacillus</taxon>
    </lineage>
</organism>
<dbReference type="AlphaFoldDB" id="A0A9X2JP88"/>
<dbReference type="EMBL" id="JAIULA010000025">
    <property type="protein sequence ID" value="MCP0887761.1"/>
    <property type="molecule type" value="Genomic_DNA"/>
</dbReference>
<dbReference type="GO" id="GO:0006099">
    <property type="term" value="P:tricarboxylic acid cycle"/>
    <property type="evidence" value="ECO:0007669"/>
    <property type="project" value="InterPro"/>
</dbReference>
<evidence type="ECO:0000256" key="2">
    <source>
        <dbReference type="ARBA" id="ARBA00010566"/>
    </source>
</evidence>
<feature type="active site" evidence="6">
    <location>
        <position position="300"/>
    </location>
</feature>
<dbReference type="Gene3D" id="1.10.580.10">
    <property type="entry name" value="Citrate Synthase, domain 1"/>
    <property type="match status" value="1"/>
</dbReference>
<proteinExistence type="inferred from homology"/>
<comment type="pathway">
    <text evidence="1">Carbohydrate metabolism; tricarboxylic acid cycle.</text>
</comment>
<dbReference type="PIRSF" id="PIRSF001369">
    <property type="entry name" value="Citrate_synth"/>
    <property type="match status" value="1"/>
</dbReference>
<dbReference type="SUPFAM" id="SSF48256">
    <property type="entry name" value="Citrate synthase"/>
    <property type="match status" value="1"/>
</dbReference>
<dbReference type="GO" id="GO:0036440">
    <property type="term" value="F:citrate synthase activity"/>
    <property type="evidence" value="ECO:0007669"/>
    <property type="project" value="UniProtKB-EC"/>
</dbReference>
<evidence type="ECO:0000256" key="1">
    <source>
        <dbReference type="ARBA" id="ARBA00005163"/>
    </source>
</evidence>
<evidence type="ECO:0000313" key="9">
    <source>
        <dbReference type="Proteomes" id="UP001139006"/>
    </source>
</evidence>
<gene>
    <name evidence="8" type="ORF">LB941_10515</name>
</gene>
<comment type="caution">
    <text evidence="8">The sequence shown here is derived from an EMBL/GenBank/DDBJ whole genome shotgun (WGS) entry which is preliminary data.</text>
</comment>
<dbReference type="RefSeq" id="WP_253361924.1">
    <property type="nucleotide sequence ID" value="NZ_JAIULA010000025.1"/>
</dbReference>
<dbReference type="InterPro" id="IPR016142">
    <property type="entry name" value="Citrate_synth-like_lrg_a-sub"/>
</dbReference>
<dbReference type="PANTHER" id="PTHR11739:SF4">
    <property type="entry name" value="CITRATE SYNTHASE, PEROXISOMAL"/>
    <property type="match status" value="1"/>
</dbReference>
<keyword evidence="9" id="KW-1185">Reference proteome</keyword>
<feature type="active site" evidence="6">
    <location>
        <position position="249"/>
    </location>
</feature>
<dbReference type="GO" id="GO:0005975">
    <property type="term" value="P:carbohydrate metabolic process"/>
    <property type="evidence" value="ECO:0007669"/>
    <property type="project" value="TreeGrafter"/>
</dbReference>
<comment type="similarity">
    <text evidence="2 5 7">Belongs to the citrate synthase family.</text>
</comment>
<evidence type="ECO:0000256" key="7">
    <source>
        <dbReference type="RuleBase" id="RU003406"/>
    </source>
</evidence>
<comment type="catalytic activity">
    <reaction evidence="4">
        <text>oxaloacetate + acetyl-CoA + H2O = citrate + CoA + H(+)</text>
        <dbReference type="Rhea" id="RHEA:16845"/>
        <dbReference type="ChEBI" id="CHEBI:15377"/>
        <dbReference type="ChEBI" id="CHEBI:15378"/>
        <dbReference type="ChEBI" id="CHEBI:16452"/>
        <dbReference type="ChEBI" id="CHEBI:16947"/>
        <dbReference type="ChEBI" id="CHEBI:57287"/>
        <dbReference type="ChEBI" id="CHEBI:57288"/>
        <dbReference type="EC" id="2.3.3.16"/>
    </reaction>
</comment>
<dbReference type="PROSITE" id="PS00480">
    <property type="entry name" value="CITRATE_SYNTHASE"/>
    <property type="match status" value="1"/>
</dbReference>
<evidence type="ECO:0000256" key="4">
    <source>
        <dbReference type="ARBA" id="ARBA00049288"/>
    </source>
</evidence>
<dbReference type="InterPro" id="IPR002020">
    <property type="entry name" value="Citrate_synthase"/>
</dbReference>
<dbReference type="InterPro" id="IPR019810">
    <property type="entry name" value="Citrate_synthase_AS"/>
</dbReference>
<protein>
    <recommendedName>
        <fullName evidence="5">Citrate synthase</fullName>
    </recommendedName>
</protein>
<dbReference type="Proteomes" id="UP001139006">
    <property type="component" value="Unassembled WGS sequence"/>
</dbReference>
<evidence type="ECO:0000313" key="8">
    <source>
        <dbReference type="EMBL" id="MCP0887761.1"/>
    </source>
</evidence>
<evidence type="ECO:0000256" key="6">
    <source>
        <dbReference type="PIRSR" id="PIRSR001369-1"/>
    </source>
</evidence>
<sequence length="369" mass="41474">MDLPKGLAGVIVDETEISSTAGGKLIYSGYPIAELADSTYEEVVFLLWHSRLPMKAELEAFRKELVSEMVLPSESTRLLLYVAKEPQHPMSILRTATSLLGTTNNVKQDEPPKILAKMLTLIASIVRIRQGEPMKEPDPKLGVADNFLYMLTGKKPTLEHAKMFNTVMILHADHEFNASTFTARVVASTSADYYSCLTAAVCALKGPLHGGANERVFRMLEEIVDNDADPIEYVKDRIANKLKVMGFGHRVYKNGDPRAAILRDIAEKLAKETHNEKYFDVQIKIAAFMLEEKGLHPNVDYYTALVYHCLGLERDLFTPIFAACRTAGWLAHVMEQRRESCLIRPSSEYVGPKAREYYKDHYVTTKGDI</sequence>
<dbReference type="InterPro" id="IPR024176">
    <property type="entry name" value="Citrate_synthase_bac-typ"/>
</dbReference>
<dbReference type="GO" id="GO:0005829">
    <property type="term" value="C:cytosol"/>
    <property type="evidence" value="ECO:0007669"/>
    <property type="project" value="TreeGrafter"/>
</dbReference>
<accession>A0A9X2JP88</accession>